<dbReference type="AlphaFoldDB" id="A0A368F8E7"/>
<comment type="caution">
    <text evidence="1">The sequence shown here is derived from an EMBL/GenBank/DDBJ whole genome shotgun (WGS) entry which is preliminary data.</text>
</comment>
<evidence type="ECO:0000313" key="2">
    <source>
        <dbReference type="Proteomes" id="UP000252519"/>
    </source>
</evidence>
<sequence length="51" mass="6046">FEYWKFVEYSFLGSVRGKTRNCEAEETNNSEESLILAYRFPRIICSCDMVI</sequence>
<name>A0A368F8E7_ANCCA</name>
<evidence type="ECO:0000313" key="1">
    <source>
        <dbReference type="EMBL" id="RCN28396.1"/>
    </source>
</evidence>
<protein>
    <submittedName>
        <fullName evidence="1">Uncharacterized protein</fullName>
    </submittedName>
</protein>
<accession>A0A368F8E7</accession>
<dbReference type="EMBL" id="JOJR01002647">
    <property type="protein sequence ID" value="RCN28396.1"/>
    <property type="molecule type" value="Genomic_DNA"/>
</dbReference>
<organism evidence="1 2">
    <name type="scientific">Ancylostoma caninum</name>
    <name type="common">Dog hookworm</name>
    <dbReference type="NCBI Taxonomy" id="29170"/>
    <lineage>
        <taxon>Eukaryota</taxon>
        <taxon>Metazoa</taxon>
        <taxon>Ecdysozoa</taxon>
        <taxon>Nematoda</taxon>
        <taxon>Chromadorea</taxon>
        <taxon>Rhabditida</taxon>
        <taxon>Rhabditina</taxon>
        <taxon>Rhabditomorpha</taxon>
        <taxon>Strongyloidea</taxon>
        <taxon>Ancylostomatidae</taxon>
        <taxon>Ancylostomatinae</taxon>
        <taxon>Ancylostoma</taxon>
    </lineage>
</organism>
<feature type="non-terminal residue" evidence="1">
    <location>
        <position position="1"/>
    </location>
</feature>
<gene>
    <name evidence="1" type="ORF">ANCCAN_25859</name>
</gene>
<proteinExistence type="predicted"/>
<keyword evidence="2" id="KW-1185">Reference proteome</keyword>
<reference evidence="1 2" key="1">
    <citation type="submission" date="2014-10" db="EMBL/GenBank/DDBJ databases">
        <title>Draft genome of the hookworm Ancylostoma caninum.</title>
        <authorList>
            <person name="Mitreva M."/>
        </authorList>
    </citation>
    <scope>NUCLEOTIDE SEQUENCE [LARGE SCALE GENOMIC DNA]</scope>
    <source>
        <strain evidence="1 2">Baltimore</strain>
    </source>
</reference>
<dbReference type="Proteomes" id="UP000252519">
    <property type="component" value="Unassembled WGS sequence"/>
</dbReference>